<evidence type="ECO:0000256" key="1">
    <source>
        <dbReference type="SAM" id="SignalP"/>
    </source>
</evidence>
<organism evidence="2 3">
    <name type="scientific">Candidatus Cryptobacteroides avistercoris</name>
    <dbReference type="NCBI Taxonomy" id="2840758"/>
    <lineage>
        <taxon>Bacteria</taxon>
        <taxon>Pseudomonadati</taxon>
        <taxon>Bacteroidota</taxon>
        <taxon>Bacteroidia</taxon>
        <taxon>Bacteroidales</taxon>
        <taxon>Candidatus Cryptobacteroides</taxon>
    </lineage>
</organism>
<feature type="signal peptide" evidence="1">
    <location>
        <begin position="1"/>
        <end position="19"/>
    </location>
</feature>
<dbReference type="PROSITE" id="PS51257">
    <property type="entry name" value="PROKAR_LIPOPROTEIN"/>
    <property type="match status" value="1"/>
</dbReference>
<sequence length="411" mass="45890">MKKFAFILMPLLCVLLAVSCSRDGLLDGDGEYSRVFVYCGLGYNNLSPNLETNFEDLCSGVLPESGRDVAVVAFRHNTATPYDYSTPTAPVLLHVYRDRGVVHADTLKVYPENTVSASADAIREMLLDVKRMFPSESYGMLFSSHATGWIPQGYPSGGEAHVASLQSADPGRPLPLTKTLGAQYGGSSSNSREIDIRDFADLIPMHLDYIIFDACLLGCVELAWELREVCDKLVFSPTEVLAQGFVYGSMVLNLLGGVEPDLKAVSREYFERYDGMQGDYRSATVSLVDCTKLDRLAEVFGEIVSRRRGALDGISRDEVQKYFYRDNRFPFFYDLRDLADRMAPGEELMSELDAALSDCVLYHAETPSFFEDLLPLERCCGLSVYFPDPAWPVLNDYYRTLGWNGAVRLLE</sequence>
<accession>A0A9D9IWF4</accession>
<dbReference type="PANTHER" id="PTHR37835">
    <property type="entry name" value="ALPHA-CLOSTRIPAIN"/>
    <property type="match status" value="1"/>
</dbReference>
<reference evidence="2" key="2">
    <citation type="journal article" date="2021" name="PeerJ">
        <title>Extensive microbial diversity within the chicken gut microbiome revealed by metagenomics and culture.</title>
        <authorList>
            <person name="Gilroy R."/>
            <person name="Ravi A."/>
            <person name="Getino M."/>
            <person name="Pursley I."/>
            <person name="Horton D.L."/>
            <person name="Alikhan N.F."/>
            <person name="Baker D."/>
            <person name="Gharbi K."/>
            <person name="Hall N."/>
            <person name="Watson M."/>
            <person name="Adriaenssens E.M."/>
            <person name="Foster-Nyarko E."/>
            <person name="Jarju S."/>
            <person name="Secka A."/>
            <person name="Antonio M."/>
            <person name="Oren A."/>
            <person name="Chaudhuri R.R."/>
            <person name="La Ragione R."/>
            <person name="Hildebrand F."/>
            <person name="Pallen M.J."/>
        </authorList>
    </citation>
    <scope>NUCLEOTIDE SEQUENCE</scope>
    <source>
        <strain evidence="2">B3-1481</strain>
    </source>
</reference>
<dbReference type="Pfam" id="PF03415">
    <property type="entry name" value="Peptidase_C11"/>
    <property type="match status" value="1"/>
</dbReference>
<keyword evidence="1" id="KW-0732">Signal</keyword>
<comment type="caution">
    <text evidence="2">The sequence shown here is derived from an EMBL/GenBank/DDBJ whole genome shotgun (WGS) entry which is preliminary data.</text>
</comment>
<gene>
    <name evidence="2" type="ORF">IAB76_02090</name>
</gene>
<reference evidence="2" key="1">
    <citation type="submission" date="2020-10" db="EMBL/GenBank/DDBJ databases">
        <authorList>
            <person name="Gilroy R."/>
        </authorList>
    </citation>
    <scope>NUCLEOTIDE SEQUENCE</scope>
    <source>
        <strain evidence="2">B3-1481</strain>
    </source>
</reference>
<feature type="chain" id="PRO_5038724313" description="Clostripain" evidence="1">
    <location>
        <begin position="20"/>
        <end position="411"/>
    </location>
</feature>
<dbReference type="InterPro" id="IPR005077">
    <property type="entry name" value="Peptidase_C11"/>
</dbReference>
<protein>
    <recommendedName>
        <fullName evidence="4">Clostripain</fullName>
    </recommendedName>
</protein>
<dbReference type="Gene3D" id="3.40.50.11970">
    <property type="match status" value="1"/>
</dbReference>
<dbReference type="PANTHER" id="PTHR37835:SF1">
    <property type="entry name" value="ALPHA-CLOSTRIPAIN"/>
    <property type="match status" value="1"/>
</dbReference>
<dbReference type="EMBL" id="JADILW010000031">
    <property type="protein sequence ID" value="MBO8479888.1"/>
    <property type="molecule type" value="Genomic_DNA"/>
</dbReference>
<dbReference type="Proteomes" id="UP000823769">
    <property type="component" value="Unassembled WGS sequence"/>
</dbReference>
<evidence type="ECO:0008006" key="4">
    <source>
        <dbReference type="Google" id="ProtNLM"/>
    </source>
</evidence>
<proteinExistence type="predicted"/>
<dbReference type="AlphaFoldDB" id="A0A9D9IWF4"/>
<evidence type="ECO:0000313" key="2">
    <source>
        <dbReference type="EMBL" id="MBO8479888.1"/>
    </source>
</evidence>
<name>A0A9D9IWF4_9BACT</name>
<evidence type="ECO:0000313" key="3">
    <source>
        <dbReference type="Proteomes" id="UP000823769"/>
    </source>
</evidence>